<dbReference type="HAMAP" id="MF_01497">
    <property type="entry name" value="SrkA_kinase"/>
    <property type="match status" value="1"/>
</dbReference>
<evidence type="ECO:0000256" key="8">
    <source>
        <dbReference type="ARBA" id="ARBA00022840"/>
    </source>
</evidence>
<sequence length="320" mass="38018">MTRTSVWQELNHHSILHAVEKTLQEKLSNLLLARNSYINRVYELEEHDSRKRFIVKFYRPGRWTKEMILEEHEFLKQLEAKEVPVIPPLQINDQTLFDLNSIPYALFPKKGGRALDEFDKNCWEELGRLLARIHMVGALHKSSQRIIWRPSVATQHHLEALFKTDYLLPDFQKSFKHVVELFIEKADHHFNHQEFILLHGDCHKGNLIHRPGQGIFIVDFDDICFGPAVQDLWLLLPDTPENCEEELDWFLKGYELFRPFDRRSLQLIPLLRGMRIIHFASWLAVQSKERGFARHFPEAGTSRYWNELIKELQEITFQIY</sequence>
<keyword evidence="7 11" id="KW-0418">Kinase</keyword>
<dbReference type="InterPro" id="IPR032882">
    <property type="entry name" value="SrkA/RdoA"/>
</dbReference>
<dbReference type="InterPro" id="IPR002575">
    <property type="entry name" value="Aminoglycoside_PTrfase"/>
</dbReference>
<comment type="cofactor">
    <cofactor evidence="11">
        <name>Mg(2+)</name>
        <dbReference type="ChEBI" id="CHEBI:18420"/>
    </cofactor>
</comment>
<feature type="domain" description="Aminoglycoside phosphotransferase" evidence="12">
    <location>
        <begin position="35"/>
        <end position="266"/>
    </location>
</feature>
<feature type="binding site" evidence="11">
    <location>
        <position position="206"/>
    </location>
    <ligand>
        <name>Mg(2+)</name>
        <dbReference type="ChEBI" id="CHEBI:18420"/>
    </ligand>
</feature>
<feature type="binding site" evidence="11">
    <location>
        <position position="219"/>
    </location>
    <ligand>
        <name>Mg(2+)</name>
        <dbReference type="ChEBI" id="CHEBI:18420"/>
    </ligand>
</feature>
<dbReference type="GO" id="GO:0005524">
    <property type="term" value="F:ATP binding"/>
    <property type="evidence" value="ECO:0007669"/>
    <property type="project" value="UniProtKB-UniRule"/>
</dbReference>
<gene>
    <name evidence="11" type="primary">srkA</name>
    <name evidence="13" type="ORF">AMJ44_13175</name>
</gene>
<protein>
    <recommendedName>
        <fullName evidence="11">Stress response kinase A</fullName>
        <ecNumber evidence="11">2.7.11.1</ecNumber>
    </recommendedName>
    <alternativeName>
        <fullName evidence="11">Serine/threonine-protein kinase SrkA</fullName>
    </alternativeName>
</protein>
<dbReference type="PANTHER" id="PTHR39573">
    <property type="entry name" value="STRESS RESPONSE KINASE A"/>
    <property type="match status" value="1"/>
</dbReference>
<evidence type="ECO:0000256" key="6">
    <source>
        <dbReference type="ARBA" id="ARBA00022741"/>
    </source>
</evidence>
<dbReference type="NCBIfam" id="NF008738">
    <property type="entry name" value="PRK11768.1"/>
    <property type="match status" value="1"/>
</dbReference>
<dbReference type="AlphaFoldDB" id="A0A0S7XPT6"/>
<comment type="subunit">
    <text evidence="11">Monomer.</text>
</comment>
<keyword evidence="8 11" id="KW-0067">ATP-binding</keyword>
<dbReference type="Pfam" id="PF01636">
    <property type="entry name" value="APH"/>
    <property type="match status" value="1"/>
</dbReference>
<evidence type="ECO:0000256" key="7">
    <source>
        <dbReference type="ARBA" id="ARBA00022777"/>
    </source>
</evidence>
<dbReference type="Gene3D" id="1.20.1270.170">
    <property type="match status" value="1"/>
</dbReference>
<dbReference type="Gene3D" id="3.30.200.70">
    <property type="match status" value="1"/>
</dbReference>
<evidence type="ECO:0000256" key="1">
    <source>
        <dbReference type="ARBA" id="ARBA00022490"/>
    </source>
</evidence>
<keyword evidence="2 11" id="KW-0723">Serine/threonine-protein kinase</keyword>
<feature type="site" description="ATP" evidence="11">
    <location>
        <position position="36"/>
    </location>
</feature>
<organism evidence="13 14">
    <name type="scientific">candidate division WOR-1 bacterium DG_54_3</name>
    <dbReference type="NCBI Taxonomy" id="1703775"/>
    <lineage>
        <taxon>Bacteria</taxon>
        <taxon>Bacillati</taxon>
        <taxon>Saganbacteria</taxon>
    </lineage>
</organism>
<keyword evidence="5 11" id="KW-0479">Metal-binding</keyword>
<dbReference type="PANTHER" id="PTHR39573:SF1">
    <property type="entry name" value="STRESS RESPONSE KINASE A"/>
    <property type="match status" value="1"/>
</dbReference>
<comment type="catalytic activity">
    <reaction evidence="11">
        <text>L-seryl-[protein] + ATP = O-phospho-L-seryl-[protein] + ADP + H(+)</text>
        <dbReference type="Rhea" id="RHEA:17989"/>
        <dbReference type="Rhea" id="RHEA-COMP:9863"/>
        <dbReference type="Rhea" id="RHEA-COMP:11604"/>
        <dbReference type="ChEBI" id="CHEBI:15378"/>
        <dbReference type="ChEBI" id="CHEBI:29999"/>
        <dbReference type="ChEBI" id="CHEBI:30616"/>
        <dbReference type="ChEBI" id="CHEBI:83421"/>
        <dbReference type="ChEBI" id="CHEBI:456216"/>
        <dbReference type="EC" id="2.7.11.1"/>
    </reaction>
</comment>
<dbReference type="Gene3D" id="1.10.510.10">
    <property type="entry name" value="Transferase(Phosphotransferase) domain 1"/>
    <property type="match status" value="1"/>
</dbReference>
<feature type="active site" evidence="11">
    <location>
        <position position="219"/>
    </location>
</feature>
<comment type="subcellular location">
    <subcellularLocation>
        <location evidence="11">Cytoplasm</location>
    </subcellularLocation>
</comment>
<evidence type="ECO:0000256" key="10">
    <source>
        <dbReference type="ARBA" id="ARBA00023016"/>
    </source>
</evidence>
<feature type="active site" description="Proton acceptor" evidence="11">
    <location>
        <position position="201"/>
    </location>
</feature>
<dbReference type="GO" id="GO:0000287">
    <property type="term" value="F:magnesium ion binding"/>
    <property type="evidence" value="ECO:0007669"/>
    <property type="project" value="UniProtKB-UniRule"/>
</dbReference>
<comment type="similarity">
    <text evidence="11">Belongs to the SrkA/RdoA protein kinase family.</text>
</comment>
<dbReference type="InterPro" id="IPR011009">
    <property type="entry name" value="Kinase-like_dom_sf"/>
</dbReference>
<evidence type="ECO:0000256" key="9">
    <source>
        <dbReference type="ARBA" id="ARBA00022842"/>
    </source>
</evidence>
<name>A0A0S7XPT6_UNCSA</name>
<dbReference type="GO" id="GO:0004674">
    <property type="term" value="F:protein serine/threonine kinase activity"/>
    <property type="evidence" value="ECO:0007669"/>
    <property type="project" value="UniProtKB-UniRule"/>
</dbReference>
<dbReference type="GO" id="GO:0005737">
    <property type="term" value="C:cytoplasm"/>
    <property type="evidence" value="ECO:0007669"/>
    <property type="project" value="UniProtKB-SubCell"/>
</dbReference>
<dbReference type="PATRIC" id="fig|1703775.3.peg.1804"/>
<evidence type="ECO:0000256" key="4">
    <source>
        <dbReference type="ARBA" id="ARBA00022679"/>
    </source>
</evidence>
<keyword evidence="1 11" id="KW-0963">Cytoplasm</keyword>
<accession>A0A0S7XPT6</accession>
<keyword evidence="9 11" id="KW-0460">Magnesium</keyword>
<comment type="function">
    <text evidence="11">A protein kinase that phosphorylates Ser and Thr residues. Probably acts to suppress the effects of stress linked to accumulation of reactive oxygen species. Probably involved in the extracytoplasmic stress response.</text>
</comment>
<proteinExistence type="inferred from homology"/>
<dbReference type="EC" id="2.7.11.1" evidence="11"/>
<dbReference type="SUPFAM" id="SSF56112">
    <property type="entry name" value="Protein kinase-like (PK-like)"/>
    <property type="match status" value="1"/>
</dbReference>
<evidence type="ECO:0000256" key="5">
    <source>
        <dbReference type="ARBA" id="ARBA00022723"/>
    </source>
</evidence>
<dbReference type="GO" id="GO:0106310">
    <property type="term" value="F:protein serine kinase activity"/>
    <property type="evidence" value="ECO:0007669"/>
    <property type="project" value="RHEA"/>
</dbReference>
<dbReference type="Proteomes" id="UP000051861">
    <property type="component" value="Unassembled WGS sequence"/>
</dbReference>
<keyword evidence="3 11" id="KW-0597">Phosphoprotein</keyword>
<evidence type="ECO:0000256" key="3">
    <source>
        <dbReference type="ARBA" id="ARBA00022553"/>
    </source>
</evidence>
<evidence type="ECO:0000256" key="2">
    <source>
        <dbReference type="ARBA" id="ARBA00022527"/>
    </source>
</evidence>
<evidence type="ECO:0000313" key="14">
    <source>
        <dbReference type="Proteomes" id="UP000051861"/>
    </source>
</evidence>
<keyword evidence="4 11" id="KW-0808">Transferase</keyword>
<comment type="caution">
    <text evidence="13">The sequence shown here is derived from an EMBL/GenBank/DDBJ whole genome shotgun (WGS) entry which is preliminary data.</text>
</comment>
<evidence type="ECO:0000313" key="13">
    <source>
        <dbReference type="EMBL" id="KPJ64219.1"/>
    </source>
</evidence>
<keyword evidence="10 11" id="KW-0346">Stress response</keyword>
<evidence type="ECO:0000256" key="11">
    <source>
        <dbReference type="HAMAP-Rule" id="MF_01497"/>
    </source>
</evidence>
<reference evidence="13 14" key="1">
    <citation type="journal article" date="2015" name="Microbiome">
        <title>Genomic resolution of linkages in carbon, nitrogen, and sulfur cycling among widespread estuary sediment bacteria.</title>
        <authorList>
            <person name="Baker B.J."/>
            <person name="Lazar C.S."/>
            <person name="Teske A.P."/>
            <person name="Dick G.J."/>
        </authorList>
    </citation>
    <scope>NUCLEOTIDE SEQUENCE [LARGE SCALE GENOMIC DNA]</scope>
    <source>
        <strain evidence="13">DG_54_3</strain>
    </source>
</reference>
<evidence type="ECO:0000259" key="12">
    <source>
        <dbReference type="Pfam" id="PF01636"/>
    </source>
</evidence>
<dbReference type="EMBL" id="LIZX01000193">
    <property type="protein sequence ID" value="KPJ64219.1"/>
    <property type="molecule type" value="Genomic_DNA"/>
</dbReference>
<comment type="catalytic activity">
    <reaction evidence="11">
        <text>L-threonyl-[protein] + ATP = O-phospho-L-threonyl-[protein] + ADP + H(+)</text>
        <dbReference type="Rhea" id="RHEA:46608"/>
        <dbReference type="Rhea" id="RHEA-COMP:11060"/>
        <dbReference type="Rhea" id="RHEA-COMP:11605"/>
        <dbReference type="ChEBI" id="CHEBI:15378"/>
        <dbReference type="ChEBI" id="CHEBI:30013"/>
        <dbReference type="ChEBI" id="CHEBI:30616"/>
        <dbReference type="ChEBI" id="CHEBI:61977"/>
        <dbReference type="ChEBI" id="CHEBI:456216"/>
        <dbReference type="EC" id="2.7.11.1"/>
    </reaction>
</comment>
<keyword evidence="6 11" id="KW-0547">Nucleotide-binding</keyword>